<evidence type="ECO:0000256" key="3">
    <source>
        <dbReference type="ARBA" id="ARBA00023157"/>
    </source>
</evidence>
<dbReference type="OrthoDB" id="6399635at2"/>
<keyword evidence="7" id="KW-1185">Reference proteome</keyword>
<proteinExistence type="predicted"/>
<evidence type="ECO:0000256" key="1">
    <source>
        <dbReference type="ARBA" id="ARBA00004196"/>
    </source>
</evidence>
<evidence type="ECO:0000313" key="7">
    <source>
        <dbReference type="Proteomes" id="UP000216605"/>
    </source>
</evidence>
<dbReference type="RefSeq" id="WP_094415588.1">
    <property type="nucleotide sequence ID" value="NZ_NOXV01000287.1"/>
</dbReference>
<keyword evidence="3" id="KW-1015">Disulfide bond</keyword>
<dbReference type="GO" id="GO:0030313">
    <property type="term" value="C:cell envelope"/>
    <property type="evidence" value="ECO:0007669"/>
    <property type="project" value="UniProtKB-SubCell"/>
</dbReference>
<dbReference type="InterPro" id="IPR036249">
    <property type="entry name" value="Thioredoxin-like_sf"/>
</dbReference>
<dbReference type="InterPro" id="IPR012336">
    <property type="entry name" value="Thioredoxin-like_fold"/>
</dbReference>
<keyword evidence="4" id="KW-0676">Redox-active center</keyword>
<gene>
    <name evidence="6" type="ORF">CHU92_11190</name>
</gene>
<evidence type="ECO:0000313" key="6">
    <source>
        <dbReference type="EMBL" id="OYQ35071.1"/>
    </source>
</evidence>
<reference evidence="6 7" key="1">
    <citation type="submission" date="2017-07" db="EMBL/GenBank/DDBJ databases">
        <title>Flavobacterium cyanobacteriorum sp. nov., isolated from cyanobacterial aggregates in a eutrophic lake.</title>
        <authorList>
            <person name="Cai H."/>
        </authorList>
    </citation>
    <scope>NUCLEOTIDE SEQUENCE [LARGE SCALE GENOMIC DNA]</scope>
    <source>
        <strain evidence="6 7">TH021</strain>
    </source>
</reference>
<dbReference type="InterPro" id="IPR013766">
    <property type="entry name" value="Thioredoxin_domain"/>
</dbReference>
<sequence length="456" mass="51563">MNFISCILFIVLYGNMSTAQKVYGTWSSLPNTTIQLEGFDGFSTYKIAEGVTDSSGNFSLPYTLNDYGIGYIKIAEAKPIFVVLCGEDIQLSGVTPASPKTVKVVKGTQNRAFADYATQQPLREQALSAWTYLEKLYQTDSIFKSQNKPKDDIIKETYRLKQEEQAFIENLPEDSYVKWFLPIRKLVSTVSIVAQHRPKDIPSTLESFRSINYADKRFIKSGLYKDAIDSYIWFIENTSGSLDIVFSEINRSIDLMIGSVVSDEKLFNSLTDYLFNLLESRSLFNSSEYLALKVLSQNSCTIATDVANKLENYRKLKKGNIAPDIVFGKYTNFIANKKVSSLKEIESSYKLVVFAAGWCEHCQKEVPKIVGFYNKWKEKGLEVILVSLDETAVDFKAFTGSFPFISTCDFLKWNGAATLNYHISGTPTFYLLDKDLKILVKPISVEHIEAWLMTNG</sequence>
<organism evidence="6 7">
    <name type="scientific">Flavobacterium cyanobacteriorum</name>
    <dbReference type="NCBI Taxonomy" id="2022802"/>
    <lineage>
        <taxon>Bacteria</taxon>
        <taxon>Pseudomonadati</taxon>
        <taxon>Bacteroidota</taxon>
        <taxon>Flavobacteriia</taxon>
        <taxon>Flavobacteriales</taxon>
        <taxon>Flavobacteriaceae</taxon>
        <taxon>Flavobacterium</taxon>
    </lineage>
</organism>
<keyword evidence="2" id="KW-0201">Cytochrome c-type biogenesis</keyword>
<dbReference type="PANTHER" id="PTHR42852">
    <property type="entry name" value="THIOL:DISULFIDE INTERCHANGE PROTEIN DSBE"/>
    <property type="match status" value="1"/>
</dbReference>
<evidence type="ECO:0000256" key="4">
    <source>
        <dbReference type="ARBA" id="ARBA00023284"/>
    </source>
</evidence>
<dbReference type="Gene3D" id="3.40.30.10">
    <property type="entry name" value="Glutaredoxin"/>
    <property type="match status" value="1"/>
</dbReference>
<comment type="caution">
    <text evidence="6">The sequence shown here is derived from an EMBL/GenBank/DDBJ whole genome shotgun (WGS) entry which is preliminary data.</text>
</comment>
<protein>
    <recommendedName>
        <fullName evidence="5">Thioredoxin domain-containing protein</fullName>
    </recommendedName>
</protein>
<dbReference type="CDD" id="cd02966">
    <property type="entry name" value="TlpA_like_family"/>
    <property type="match status" value="1"/>
</dbReference>
<dbReference type="InterPro" id="IPR050553">
    <property type="entry name" value="Thioredoxin_ResA/DsbE_sf"/>
</dbReference>
<evidence type="ECO:0000259" key="5">
    <source>
        <dbReference type="PROSITE" id="PS51352"/>
    </source>
</evidence>
<dbReference type="GO" id="GO:0017004">
    <property type="term" value="P:cytochrome complex assembly"/>
    <property type="evidence" value="ECO:0007669"/>
    <property type="project" value="UniProtKB-KW"/>
</dbReference>
<dbReference type="SUPFAM" id="SSF52833">
    <property type="entry name" value="Thioredoxin-like"/>
    <property type="match status" value="1"/>
</dbReference>
<evidence type="ECO:0000256" key="2">
    <source>
        <dbReference type="ARBA" id="ARBA00022748"/>
    </source>
</evidence>
<name>A0A255Z0Y0_9FLAO</name>
<dbReference type="PROSITE" id="PS51352">
    <property type="entry name" value="THIOREDOXIN_2"/>
    <property type="match status" value="1"/>
</dbReference>
<dbReference type="Pfam" id="PF13905">
    <property type="entry name" value="Thioredoxin_8"/>
    <property type="match status" value="1"/>
</dbReference>
<dbReference type="AlphaFoldDB" id="A0A255Z0Y0"/>
<dbReference type="PANTHER" id="PTHR42852:SF6">
    <property type="entry name" value="THIOL:DISULFIDE INTERCHANGE PROTEIN DSBE"/>
    <property type="match status" value="1"/>
</dbReference>
<comment type="subcellular location">
    <subcellularLocation>
        <location evidence="1">Cell envelope</location>
    </subcellularLocation>
</comment>
<feature type="domain" description="Thioredoxin" evidence="5">
    <location>
        <begin position="316"/>
        <end position="456"/>
    </location>
</feature>
<accession>A0A255Z0Y0</accession>
<dbReference type="EMBL" id="NOXV01000287">
    <property type="protein sequence ID" value="OYQ35071.1"/>
    <property type="molecule type" value="Genomic_DNA"/>
</dbReference>
<dbReference type="Proteomes" id="UP000216605">
    <property type="component" value="Unassembled WGS sequence"/>
</dbReference>